<feature type="coiled-coil region" evidence="1">
    <location>
        <begin position="308"/>
        <end position="360"/>
    </location>
</feature>
<dbReference type="EMBL" id="BMOB01000008">
    <property type="protein sequence ID" value="GGI89337.1"/>
    <property type="molecule type" value="Genomic_DNA"/>
</dbReference>
<dbReference type="RefSeq" id="WP_131777153.1">
    <property type="nucleotide sequence ID" value="NZ_BMOB01000008.1"/>
</dbReference>
<protein>
    <recommendedName>
        <fullName evidence="5">Coiled coil protein</fullName>
    </recommendedName>
</protein>
<keyword evidence="4" id="KW-1185">Reference proteome</keyword>
<sequence>MPTYTEALDAIISTKVADYKNIDADNFRTLRDGGLFEDEFSPEALTRDDFKKIRRDAVLERIRLGMSDLTPDELNSTFLGEKEDPSFDYKTAFENKDRYGAVVEYYVKPKIDPSQIDSIRGLAKQVIVEKTVQDAIDRMSLKDLLSLQERINSEENIFRILQEMTDEETAQFATDIKVEPESFKQFISENINKKIISDDLISIDDEMDIQLKLLSEEGLTQEQLITAIELKDSLPARLQAIDSAIDQLRETSEDLIVKRASVGRQRVTFEASITNKESLITETAVSLAEEINRLYEDVDLDQMDEAARRALQAKLETQRQSLERLSKHIRVIEISDEQKIIDAKDNLEQLEKSLSTLISDEVLEDHHDASADTVEMSGGDDELETSSSEQETTTSPVASSEDQASSTTQRYANIIMEAHIAGRKDTLGFTNEVVKLSESREGITQDPYPDRALRAVVKQTQPKATFIGVKLEEDHVIRSSIKFPGYKDQEGNVRARTGLLVQNSNGDVFDYSEPLADEDQARVALKQASMMLANYTPDPKNPIAVGGKDIRMVKKLYAALLLVAEEKRIPGFTKDMIIVDTPGVKPGLLTSNKKFIEENLIKPLGSRTEVYSEYTKAQAVQRQIKGKLEDLRATNPTEKVGIGIKSDETLDVDERAPQPK</sequence>
<evidence type="ECO:0000256" key="1">
    <source>
        <dbReference type="SAM" id="Coils"/>
    </source>
</evidence>
<organism evidence="3 4">
    <name type="scientific">Legionella impletisoli</name>
    <dbReference type="NCBI Taxonomy" id="343510"/>
    <lineage>
        <taxon>Bacteria</taxon>
        <taxon>Pseudomonadati</taxon>
        <taxon>Pseudomonadota</taxon>
        <taxon>Gammaproteobacteria</taxon>
        <taxon>Legionellales</taxon>
        <taxon>Legionellaceae</taxon>
        <taxon>Legionella</taxon>
    </lineage>
</organism>
<evidence type="ECO:0000313" key="4">
    <source>
        <dbReference type="Proteomes" id="UP000630149"/>
    </source>
</evidence>
<feature type="compositionally biased region" description="Polar residues" evidence="2">
    <location>
        <begin position="396"/>
        <end position="406"/>
    </location>
</feature>
<feature type="region of interest" description="Disordered" evidence="2">
    <location>
        <begin position="372"/>
        <end position="406"/>
    </location>
</feature>
<keyword evidence="1" id="KW-0175">Coiled coil</keyword>
<dbReference type="OrthoDB" id="9931046at2"/>
<evidence type="ECO:0000313" key="3">
    <source>
        <dbReference type="EMBL" id="GGI89337.1"/>
    </source>
</evidence>
<reference evidence="3" key="1">
    <citation type="journal article" date="2014" name="Int. J. Syst. Evol. Microbiol.">
        <title>Complete genome sequence of Corynebacterium casei LMG S-19264T (=DSM 44701T), isolated from a smear-ripened cheese.</title>
        <authorList>
            <consortium name="US DOE Joint Genome Institute (JGI-PGF)"/>
            <person name="Walter F."/>
            <person name="Albersmeier A."/>
            <person name="Kalinowski J."/>
            <person name="Ruckert C."/>
        </authorList>
    </citation>
    <scope>NUCLEOTIDE SEQUENCE</scope>
    <source>
        <strain evidence="3">JCM 13919</strain>
    </source>
</reference>
<name>A0A917NCJ7_9GAMM</name>
<evidence type="ECO:0008006" key="5">
    <source>
        <dbReference type="Google" id="ProtNLM"/>
    </source>
</evidence>
<dbReference type="Proteomes" id="UP000630149">
    <property type="component" value="Unassembled WGS sequence"/>
</dbReference>
<accession>A0A917NCJ7</accession>
<reference evidence="3" key="2">
    <citation type="submission" date="2020-09" db="EMBL/GenBank/DDBJ databases">
        <authorList>
            <person name="Sun Q."/>
            <person name="Ohkuma M."/>
        </authorList>
    </citation>
    <scope>NUCLEOTIDE SEQUENCE</scope>
    <source>
        <strain evidence="3">JCM 13919</strain>
    </source>
</reference>
<feature type="compositionally biased region" description="Low complexity" evidence="2">
    <location>
        <begin position="385"/>
        <end position="395"/>
    </location>
</feature>
<dbReference type="AlphaFoldDB" id="A0A917NCJ7"/>
<comment type="caution">
    <text evidence="3">The sequence shown here is derived from an EMBL/GenBank/DDBJ whole genome shotgun (WGS) entry which is preliminary data.</text>
</comment>
<gene>
    <name evidence="3" type="ORF">GCM10007966_17600</name>
</gene>
<proteinExistence type="predicted"/>
<evidence type="ECO:0000256" key="2">
    <source>
        <dbReference type="SAM" id="MobiDB-lite"/>
    </source>
</evidence>